<accession>A0A1Z4BY15</accession>
<proteinExistence type="predicted"/>
<dbReference type="EMBL" id="CP022129">
    <property type="protein sequence ID" value="ASF46175.1"/>
    <property type="molecule type" value="Genomic_DNA"/>
</dbReference>
<evidence type="ECO:0000313" key="2">
    <source>
        <dbReference type="EMBL" id="ASF46175.1"/>
    </source>
</evidence>
<dbReference type="AlphaFoldDB" id="A0A1Z4BY15"/>
<evidence type="ECO:0000313" key="3">
    <source>
        <dbReference type="Proteomes" id="UP000197019"/>
    </source>
</evidence>
<protein>
    <submittedName>
        <fullName evidence="2">Uncharacterized protein</fullName>
    </submittedName>
</protein>
<name>A0A1Z4BY15_9GAMM</name>
<dbReference type="OrthoDB" id="5567886at2"/>
<dbReference type="KEGG" id="mpsy:CEK71_08820"/>
<feature type="signal peptide" evidence="1">
    <location>
        <begin position="1"/>
        <end position="24"/>
    </location>
</feature>
<feature type="chain" id="PRO_5013209979" evidence="1">
    <location>
        <begin position="25"/>
        <end position="148"/>
    </location>
</feature>
<keyword evidence="1" id="KW-0732">Signal</keyword>
<gene>
    <name evidence="2" type="ORF">CEK71_08820</name>
</gene>
<dbReference type="RefSeq" id="WP_088619049.1">
    <property type="nucleotide sequence ID" value="NZ_CP022129.1"/>
</dbReference>
<organism evidence="2 3">
    <name type="scientific">Methylovulum psychrotolerans</name>
    <dbReference type="NCBI Taxonomy" id="1704499"/>
    <lineage>
        <taxon>Bacteria</taxon>
        <taxon>Pseudomonadati</taxon>
        <taxon>Pseudomonadota</taxon>
        <taxon>Gammaproteobacteria</taxon>
        <taxon>Methylococcales</taxon>
        <taxon>Methylococcaceae</taxon>
        <taxon>Methylovulum</taxon>
    </lineage>
</organism>
<sequence>MKKISLKNALVITPFLAFIGQANVAFGHQISGASLGVATAIDYYLVFCHDDGSDITDHFDAAVKGVSTAGTPIISIQVSKNNAIFNATDSVNGDAIYSPWARVKGGSGDYLMAVNKIGSASVAYEVQFYCYTVNNRVLSADYIYIINQ</sequence>
<dbReference type="Proteomes" id="UP000197019">
    <property type="component" value="Chromosome"/>
</dbReference>
<reference evidence="2 3" key="1">
    <citation type="submission" date="2017-06" db="EMBL/GenBank/DDBJ databases">
        <title>Genome Sequencing of the methanotroph Methylovulum psychrotolerants str. HV10-M2 isolated from a high-altitude environment.</title>
        <authorList>
            <person name="Mateos-Rivera A."/>
        </authorList>
    </citation>
    <scope>NUCLEOTIDE SEQUENCE [LARGE SCALE GENOMIC DNA]</scope>
    <source>
        <strain evidence="2 3">HV10_M2</strain>
    </source>
</reference>
<keyword evidence="3" id="KW-1185">Reference proteome</keyword>
<evidence type="ECO:0000256" key="1">
    <source>
        <dbReference type="SAM" id="SignalP"/>
    </source>
</evidence>